<gene>
    <name evidence="1" type="ORF">V2W30_04840</name>
</gene>
<reference evidence="1" key="1">
    <citation type="journal article" date="2025" name="Int. J. Syst. Evol. Microbiol.">
        <title>Streptomyces citrinus sp. nov., with yellow diffusible pigment.</title>
        <authorList>
            <person name="He Y."/>
            <person name="Yang E."/>
            <person name="Xu J."/>
            <person name="Sun Y."/>
            <person name="Sun L."/>
        </authorList>
    </citation>
    <scope>NUCLEOTIDE SEQUENCE</scope>
    <source>
        <strain evidence="1">Q6</strain>
    </source>
</reference>
<evidence type="ECO:0000313" key="1">
    <source>
        <dbReference type="EMBL" id="WWQ62744.1"/>
    </source>
</evidence>
<protein>
    <submittedName>
        <fullName evidence="1">ABC transporter substrate-binding protein</fullName>
    </submittedName>
</protein>
<evidence type="ECO:0000313" key="2">
    <source>
        <dbReference type="Proteomes" id="UP001432251"/>
    </source>
</evidence>
<dbReference type="Proteomes" id="UP001432251">
    <property type="component" value="Chromosome"/>
</dbReference>
<name>A0ACD5A6J9_9ACTN</name>
<keyword evidence="2" id="KW-1185">Reference proteome</keyword>
<dbReference type="EMBL" id="CP146022">
    <property type="protein sequence ID" value="WWQ62744.1"/>
    <property type="molecule type" value="Genomic_DNA"/>
</dbReference>
<proteinExistence type="predicted"/>
<accession>A0ACD5A6J9</accession>
<sequence length="449" mass="47799">MHLGRGPARTIPVALPRQARTSHCPGAETVSRTSRLTRSAIALILTVTAAGCVSGQSHGPDLTIKANVTDKVAMTSVVRAFRTAHPDVTIDVTYEDTNALQKTLPRDLKSGDAPDVFTVWPGSGNPASATVLSESSYLDDLALHRFAWNLPDDVQAVVGDHGSVMIVPSSYSAIGAIYAQQTLTSIGGTEPTTFAQVLALCDKAQQHGKVLFALGNKTPWVTQLVSYALAAGTVYAQNPSFADDIALRRTSFAKSGWREALDKYLRMGDRGCFSPDPLGTTYEESLDQVASGKAVAVVQVASALAELRSAAPELSYVMHALPAGEDPKRTRMPAAVSAAYGINAHTEHAKTAKEFVDFLASPKGQNLYNSKGTTLPAIPNSSFKIDPAVAEVAHRQKNGTTVPFMDQTWPNSAVQQTHFQQIHDLFAGSTSVSSALKAMDHAYRDGPLG</sequence>
<organism evidence="1 2">
    <name type="scientific">Streptomyces citrinus</name>
    <dbReference type="NCBI Taxonomy" id="3118173"/>
    <lineage>
        <taxon>Bacteria</taxon>
        <taxon>Bacillati</taxon>
        <taxon>Actinomycetota</taxon>
        <taxon>Actinomycetes</taxon>
        <taxon>Kitasatosporales</taxon>
        <taxon>Streptomycetaceae</taxon>
        <taxon>Streptomyces</taxon>
    </lineage>
</organism>